<evidence type="ECO:0000313" key="4">
    <source>
        <dbReference type="Proteomes" id="UP000094455"/>
    </source>
</evidence>
<dbReference type="STRING" id="763406.A0A1E3NK84"/>
<proteinExistence type="predicted"/>
<feature type="domain" description="Retrograde transport protein Dsl1 C-terminal" evidence="2">
    <location>
        <begin position="682"/>
        <end position="820"/>
    </location>
</feature>
<feature type="compositionally biased region" description="Acidic residues" evidence="1">
    <location>
        <begin position="429"/>
        <end position="441"/>
    </location>
</feature>
<feature type="region of interest" description="Disordered" evidence="1">
    <location>
        <begin position="400"/>
        <end position="500"/>
    </location>
</feature>
<gene>
    <name evidence="3" type="ORF">PICMEDRAFT_16424</name>
</gene>
<dbReference type="InterPro" id="IPR046362">
    <property type="entry name" value="Zw10/DSL1_C_sf"/>
</dbReference>
<accession>A0A1E3NK84</accession>
<feature type="compositionally biased region" description="Basic and acidic residues" evidence="1">
    <location>
        <begin position="405"/>
        <end position="417"/>
    </location>
</feature>
<sequence>MDIHQSYSQDRLLSIDKQLEDIDFNLEKYFENYNLKQLRYFLKEADAEQVTEDAINEDEKASTSSKILENISSQKIKKQDYIELVELCNQLWIVNGLVNELAHQTQFEDRVQSYLKLKSRTDEIKRSIDQFGDEGPVKVLSALDDKISELKLELVNLAQSKLHVFLTISDDLDVHYSNTVDELPFFAFLKCCRSISSSDSDSLFNFNKLFNSWLQKFLEKLNKGFSAAFQQTPKTLELTLKPGKPDLLDFTQSIEQLILFLNSLAAQNESMVELKNTRTILGKSILKSLKHTIFSKENVYPLIVDKMNYDEHLSQKGSKVSIVAALYKVSKLLSSAGWSKDGICELEFWIDDLTNSWIDNLIDFTIDDLKLFVISLVNKEKADLLKESNLICKEVDVVPNAPRVPDTKPQEPVKESGEDGWGDGWENNDGWDDDDDDDDDGNSSNDANAHKKEANDSYKLSGEIEQSLVDEDEGWNDNDLDLDLNSADQPQDNTEDEDGWDAWEDDVKLDGEEEDKNVQIPLISRPLVPSYKYSKLVDEVMLIIGDYMKNLEGLKELGVSKDHFDEARGLFKHGFKKLCVSYFMLVESNIAETYQNEILFYNDYNKILEECYNAYEVDLTTCFKMSSRFINTLKSNLYSNLSSVIEDYNEVIWNDNNLDNDLQLRKRGKEFLMRFDNEFDIVNKKLTKLIGYNTQLITNFFVTVIFQYFNSICDKVLARTDISSYESELLTGIINAVVTNTINKTKSLNLMVEKIQSYNKLQQIKLILSSNLKEILDAFYDAKLFEMETHEMISLIQSLFIESSQRMDAITNIKTARETQM</sequence>
<evidence type="ECO:0000256" key="1">
    <source>
        <dbReference type="SAM" id="MobiDB-lite"/>
    </source>
</evidence>
<evidence type="ECO:0000259" key="2">
    <source>
        <dbReference type="Pfam" id="PF11989"/>
    </source>
</evidence>
<dbReference type="InterPro" id="IPR021876">
    <property type="entry name" value="Dsl1_C"/>
</dbReference>
<dbReference type="RefSeq" id="XP_019017678.1">
    <property type="nucleotide sequence ID" value="XM_019161201.1"/>
</dbReference>
<dbReference type="EMBL" id="KV454003">
    <property type="protein sequence ID" value="ODQ46565.1"/>
    <property type="molecule type" value="Genomic_DNA"/>
</dbReference>
<dbReference type="Proteomes" id="UP000094455">
    <property type="component" value="Unassembled WGS sequence"/>
</dbReference>
<dbReference type="OrthoDB" id="534815at2759"/>
<dbReference type="AlphaFoldDB" id="A0A1E3NK84"/>
<dbReference type="GeneID" id="30177888"/>
<keyword evidence="4" id="KW-1185">Reference proteome</keyword>
<dbReference type="Pfam" id="PF11989">
    <property type="entry name" value="Dsl1_C"/>
    <property type="match status" value="1"/>
</dbReference>
<reference evidence="3 4" key="1">
    <citation type="journal article" date="2016" name="Proc. Natl. Acad. Sci. U.S.A.">
        <title>Comparative genomics of biotechnologically important yeasts.</title>
        <authorList>
            <person name="Riley R."/>
            <person name="Haridas S."/>
            <person name="Wolfe K.H."/>
            <person name="Lopes M.R."/>
            <person name="Hittinger C.T."/>
            <person name="Goeker M."/>
            <person name="Salamov A.A."/>
            <person name="Wisecaver J.H."/>
            <person name="Long T.M."/>
            <person name="Calvey C.H."/>
            <person name="Aerts A.L."/>
            <person name="Barry K.W."/>
            <person name="Choi C."/>
            <person name="Clum A."/>
            <person name="Coughlan A.Y."/>
            <person name="Deshpande S."/>
            <person name="Douglass A.P."/>
            <person name="Hanson S.J."/>
            <person name="Klenk H.-P."/>
            <person name="LaButti K.M."/>
            <person name="Lapidus A."/>
            <person name="Lindquist E.A."/>
            <person name="Lipzen A.M."/>
            <person name="Meier-Kolthoff J.P."/>
            <person name="Ohm R.A."/>
            <person name="Otillar R.P."/>
            <person name="Pangilinan J.L."/>
            <person name="Peng Y."/>
            <person name="Rokas A."/>
            <person name="Rosa C.A."/>
            <person name="Scheuner C."/>
            <person name="Sibirny A.A."/>
            <person name="Slot J.C."/>
            <person name="Stielow J.B."/>
            <person name="Sun H."/>
            <person name="Kurtzman C.P."/>
            <person name="Blackwell M."/>
            <person name="Grigoriev I.V."/>
            <person name="Jeffries T.W."/>
        </authorList>
    </citation>
    <scope>NUCLEOTIDE SEQUENCE [LARGE SCALE GENOMIC DNA]</scope>
    <source>
        <strain evidence="3 4">NRRL Y-2026</strain>
    </source>
</reference>
<organism evidence="3 4">
    <name type="scientific">Pichia membranifaciens NRRL Y-2026</name>
    <dbReference type="NCBI Taxonomy" id="763406"/>
    <lineage>
        <taxon>Eukaryota</taxon>
        <taxon>Fungi</taxon>
        <taxon>Dikarya</taxon>
        <taxon>Ascomycota</taxon>
        <taxon>Saccharomycotina</taxon>
        <taxon>Pichiomycetes</taxon>
        <taxon>Pichiales</taxon>
        <taxon>Pichiaceae</taxon>
        <taxon>Pichia</taxon>
    </lineage>
</organism>
<dbReference type="Gene3D" id="1.10.357.150">
    <property type="match status" value="1"/>
</dbReference>
<feature type="compositionally biased region" description="Acidic residues" evidence="1">
    <location>
        <begin position="468"/>
        <end position="482"/>
    </location>
</feature>
<evidence type="ECO:0000313" key="3">
    <source>
        <dbReference type="EMBL" id="ODQ46565.1"/>
    </source>
</evidence>
<name>A0A1E3NK84_9ASCO</name>
<protein>
    <recommendedName>
        <fullName evidence="2">Retrograde transport protein Dsl1 C-terminal domain-containing protein</fullName>
    </recommendedName>
</protein>